<protein>
    <recommendedName>
        <fullName evidence="4">SnoaL-like domain-containing protein</fullName>
    </recommendedName>
</protein>
<comment type="caution">
    <text evidence="2">The sequence shown here is derived from an EMBL/GenBank/DDBJ whole genome shotgun (WGS) entry which is preliminary data.</text>
</comment>
<gene>
    <name evidence="2" type="ORF">BJ322DRAFT_831107</name>
</gene>
<accession>A0A9P6L7C7</accession>
<evidence type="ECO:0000313" key="3">
    <source>
        <dbReference type="Proteomes" id="UP000736335"/>
    </source>
</evidence>
<dbReference type="OrthoDB" id="3758478at2759"/>
<dbReference type="SUPFAM" id="SSF54427">
    <property type="entry name" value="NTF2-like"/>
    <property type="match status" value="1"/>
</dbReference>
<sequence>MIDRRKYIRQKPAPPESLYSTCQDGSPPSRRTQHTQTCRLLWERVYDINSPQAKLMHEWHEAFERKDIDLLRKPLHDDVRFATYPRSLNTPEQTRDEWCSQTAETIGLWTHMNRTVHSITEAPGKVILHYSGTLGTVMGVDLFREAIVIATIVAGDDGSLKIEKIEELIDSKVHLESMQGFEAAKTKE</sequence>
<keyword evidence="3" id="KW-1185">Reference proteome</keyword>
<organism evidence="2 3">
    <name type="scientific">Thelephora terrestris</name>
    <dbReference type="NCBI Taxonomy" id="56493"/>
    <lineage>
        <taxon>Eukaryota</taxon>
        <taxon>Fungi</taxon>
        <taxon>Dikarya</taxon>
        <taxon>Basidiomycota</taxon>
        <taxon>Agaricomycotina</taxon>
        <taxon>Agaricomycetes</taxon>
        <taxon>Thelephorales</taxon>
        <taxon>Thelephoraceae</taxon>
        <taxon>Thelephora</taxon>
    </lineage>
</organism>
<evidence type="ECO:0008006" key="4">
    <source>
        <dbReference type="Google" id="ProtNLM"/>
    </source>
</evidence>
<dbReference type="EMBL" id="WIUZ02000007">
    <property type="protein sequence ID" value="KAF9785444.1"/>
    <property type="molecule type" value="Genomic_DNA"/>
</dbReference>
<evidence type="ECO:0000256" key="1">
    <source>
        <dbReference type="SAM" id="MobiDB-lite"/>
    </source>
</evidence>
<dbReference type="Proteomes" id="UP000736335">
    <property type="component" value="Unassembled WGS sequence"/>
</dbReference>
<name>A0A9P6L7C7_9AGAM</name>
<evidence type="ECO:0000313" key="2">
    <source>
        <dbReference type="EMBL" id="KAF9785444.1"/>
    </source>
</evidence>
<feature type="region of interest" description="Disordered" evidence="1">
    <location>
        <begin position="13"/>
        <end position="33"/>
    </location>
</feature>
<feature type="compositionally biased region" description="Polar residues" evidence="1">
    <location>
        <begin position="18"/>
        <end position="33"/>
    </location>
</feature>
<dbReference type="Gene3D" id="3.10.450.50">
    <property type="match status" value="1"/>
</dbReference>
<reference evidence="2" key="1">
    <citation type="journal article" date="2020" name="Nat. Commun.">
        <title>Large-scale genome sequencing of mycorrhizal fungi provides insights into the early evolution of symbiotic traits.</title>
        <authorList>
            <person name="Miyauchi S."/>
            <person name="Kiss E."/>
            <person name="Kuo A."/>
            <person name="Drula E."/>
            <person name="Kohler A."/>
            <person name="Sanchez-Garcia M."/>
            <person name="Morin E."/>
            <person name="Andreopoulos B."/>
            <person name="Barry K.W."/>
            <person name="Bonito G."/>
            <person name="Buee M."/>
            <person name="Carver A."/>
            <person name="Chen C."/>
            <person name="Cichocki N."/>
            <person name="Clum A."/>
            <person name="Culley D."/>
            <person name="Crous P.W."/>
            <person name="Fauchery L."/>
            <person name="Girlanda M."/>
            <person name="Hayes R.D."/>
            <person name="Keri Z."/>
            <person name="LaButti K."/>
            <person name="Lipzen A."/>
            <person name="Lombard V."/>
            <person name="Magnuson J."/>
            <person name="Maillard F."/>
            <person name="Murat C."/>
            <person name="Nolan M."/>
            <person name="Ohm R.A."/>
            <person name="Pangilinan J."/>
            <person name="Pereira M.F."/>
            <person name="Perotto S."/>
            <person name="Peter M."/>
            <person name="Pfister S."/>
            <person name="Riley R."/>
            <person name="Sitrit Y."/>
            <person name="Stielow J.B."/>
            <person name="Szollosi G."/>
            <person name="Zifcakova L."/>
            <person name="Stursova M."/>
            <person name="Spatafora J.W."/>
            <person name="Tedersoo L."/>
            <person name="Vaario L.M."/>
            <person name="Yamada A."/>
            <person name="Yan M."/>
            <person name="Wang P."/>
            <person name="Xu J."/>
            <person name="Bruns T."/>
            <person name="Baldrian P."/>
            <person name="Vilgalys R."/>
            <person name="Dunand C."/>
            <person name="Henrissat B."/>
            <person name="Grigoriev I.V."/>
            <person name="Hibbett D."/>
            <person name="Nagy L.G."/>
            <person name="Martin F.M."/>
        </authorList>
    </citation>
    <scope>NUCLEOTIDE SEQUENCE</scope>
    <source>
        <strain evidence="2">UH-Tt-Lm1</strain>
    </source>
</reference>
<reference evidence="2" key="2">
    <citation type="submission" date="2020-11" db="EMBL/GenBank/DDBJ databases">
        <authorList>
            <consortium name="DOE Joint Genome Institute"/>
            <person name="Kuo A."/>
            <person name="Miyauchi S."/>
            <person name="Kiss E."/>
            <person name="Drula E."/>
            <person name="Kohler A."/>
            <person name="Sanchez-Garcia M."/>
            <person name="Andreopoulos B."/>
            <person name="Barry K.W."/>
            <person name="Bonito G."/>
            <person name="Buee M."/>
            <person name="Carver A."/>
            <person name="Chen C."/>
            <person name="Cichocki N."/>
            <person name="Clum A."/>
            <person name="Culley D."/>
            <person name="Crous P.W."/>
            <person name="Fauchery L."/>
            <person name="Girlanda M."/>
            <person name="Hayes R."/>
            <person name="Keri Z."/>
            <person name="Labutti K."/>
            <person name="Lipzen A."/>
            <person name="Lombard V."/>
            <person name="Magnuson J."/>
            <person name="Maillard F."/>
            <person name="Morin E."/>
            <person name="Murat C."/>
            <person name="Nolan M."/>
            <person name="Ohm R."/>
            <person name="Pangilinan J."/>
            <person name="Pereira M."/>
            <person name="Perotto S."/>
            <person name="Peter M."/>
            <person name="Riley R."/>
            <person name="Sitrit Y."/>
            <person name="Stielow B."/>
            <person name="Szollosi G."/>
            <person name="Zifcakova L."/>
            <person name="Stursova M."/>
            <person name="Spatafora J.W."/>
            <person name="Tedersoo L."/>
            <person name="Vaario L.-M."/>
            <person name="Yamada A."/>
            <person name="Yan M."/>
            <person name="Wang P."/>
            <person name="Xu J."/>
            <person name="Bruns T."/>
            <person name="Baldrian P."/>
            <person name="Vilgalys R."/>
            <person name="Henrissat B."/>
            <person name="Grigoriev I.V."/>
            <person name="Hibbett D."/>
            <person name="Nagy L.G."/>
            <person name="Martin F.M."/>
        </authorList>
    </citation>
    <scope>NUCLEOTIDE SEQUENCE</scope>
    <source>
        <strain evidence="2">UH-Tt-Lm1</strain>
    </source>
</reference>
<dbReference type="InterPro" id="IPR032710">
    <property type="entry name" value="NTF2-like_dom_sf"/>
</dbReference>
<dbReference type="AlphaFoldDB" id="A0A9P6L7C7"/>
<proteinExistence type="predicted"/>